<protein>
    <recommendedName>
        <fullName evidence="7">UPF0056 membrane protein</fullName>
    </recommendedName>
</protein>
<dbReference type="RefSeq" id="WP_173584582.1">
    <property type="nucleotide sequence ID" value="NZ_WOTB01000028.1"/>
</dbReference>
<feature type="transmembrane region" description="Helical" evidence="7">
    <location>
        <begin position="14"/>
        <end position="35"/>
    </location>
</feature>
<gene>
    <name evidence="8" type="ORF">GOB93_16380</name>
</gene>
<evidence type="ECO:0000313" key="8">
    <source>
        <dbReference type="EMBL" id="NHN86205.1"/>
    </source>
</evidence>
<comment type="similarity">
    <text evidence="2 7">Belongs to the UPF0056 (MarC) family.</text>
</comment>
<evidence type="ECO:0000313" key="9">
    <source>
        <dbReference type="Proteomes" id="UP000635278"/>
    </source>
</evidence>
<dbReference type="Pfam" id="PF01914">
    <property type="entry name" value="MarC"/>
    <property type="match status" value="1"/>
</dbReference>
<dbReference type="EMBL" id="WOTB01000028">
    <property type="protein sequence ID" value="NHN86205.1"/>
    <property type="molecule type" value="Genomic_DNA"/>
</dbReference>
<keyword evidence="5 7" id="KW-1133">Transmembrane helix</keyword>
<keyword evidence="4 7" id="KW-0812">Transmembrane</keyword>
<feature type="transmembrane region" description="Helical" evidence="7">
    <location>
        <begin position="158"/>
        <end position="180"/>
    </location>
</feature>
<evidence type="ECO:0000256" key="2">
    <source>
        <dbReference type="ARBA" id="ARBA00009784"/>
    </source>
</evidence>
<dbReference type="NCBIfam" id="TIGR00427">
    <property type="entry name" value="NAAT family transporter"/>
    <property type="match status" value="1"/>
</dbReference>
<keyword evidence="9" id="KW-1185">Reference proteome</keyword>
<dbReference type="InterPro" id="IPR002771">
    <property type="entry name" value="Multi_antbiot-R_MarC"/>
</dbReference>
<comment type="caution">
    <text evidence="8">The sequence shown here is derived from an EMBL/GenBank/DDBJ whole genome shotgun (WGS) entry which is preliminary data.</text>
</comment>
<evidence type="ECO:0000256" key="5">
    <source>
        <dbReference type="ARBA" id="ARBA00022989"/>
    </source>
</evidence>
<keyword evidence="3" id="KW-1003">Cell membrane</keyword>
<dbReference type="PANTHER" id="PTHR33508:SF1">
    <property type="entry name" value="UPF0056 MEMBRANE PROTEIN YHCE"/>
    <property type="match status" value="1"/>
</dbReference>
<proteinExistence type="inferred from homology"/>
<name>A0ABX0JT82_9PROT</name>
<evidence type="ECO:0000256" key="4">
    <source>
        <dbReference type="ARBA" id="ARBA00022692"/>
    </source>
</evidence>
<comment type="subcellular location">
    <subcellularLocation>
        <location evidence="1 7">Cell membrane</location>
        <topology evidence="1 7">Multi-pass membrane protein</topology>
    </subcellularLocation>
</comment>
<dbReference type="Proteomes" id="UP000635278">
    <property type="component" value="Unassembled WGS sequence"/>
</dbReference>
<feature type="transmembrane region" description="Helical" evidence="7">
    <location>
        <begin position="201"/>
        <end position="226"/>
    </location>
</feature>
<evidence type="ECO:0000256" key="3">
    <source>
        <dbReference type="ARBA" id="ARBA00022475"/>
    </source>
</evidence>
<keyword evidence="6 7" id="KW-0472">Membrane</keyword>
<dbReference type="PANTHER" id="PTHR33508">
    <property type="entry name" value="UPF0056 MEMBRANE PROTEIN YHCE"/>
    <property type="match status" value="1"/>
</dbReference>
<accession>A0ABX0JT82</accession>
<sequence length="230" mass="24048">MTIPASVLVARDSFLLAFPALFSIVNPLGASIIFLQAASGHSGPERAALARTVAAYSFILLVVSIWAGSVVLAFFGVSINALRVSGGLVVAVRAWSMLQSPEASEQKRQKQVIQDGQPVVSPHWNDIAFFPLTMPFTVGPGSISVAIALSSGENGSHYLAWETGLSAAAAAVAVVVWVAYAYAERLTAMLGVTGTRILSRLAALILLTIGVQILAGGILGFATAFYHSLH</sequence>
<reference evidence="8 9" key="1">
    <citation type="journal article" date="2020" name="Int. J. Syst. Evol. Microbiol.">
        <title>Novel acetic acid bacteria from cider fermentations: Acetobacter conturbans sp. nov. and Acetobacter fallax sp. nov.</title>
        <authorList>
            <person name="Sombolestani A.S."/>
            <person name="Cleenwerck I."/>
            <person name="Cnockaert M."/>
            <person name="Borremans W."/>
            <person name="Wieme A.D."/>
            <person name="De Vuyst L."/>
            <person name="Vandamme P."/>
        </authorList>
    </citation>
    <scope>NUCLEOTIDE SEQUENCE [LARGE SCALE GENOMIC DNA]</scope>
    <source>
        <strain evidence="8 9">LMG 30640</strain>
    </source>
</reference>
<organism evidence="8 9">
    <name type="scientific">Acetobacter musti</name>
    <dbReference type="NCBI Taxonomy" id="864732"/>
    <lineage>
        <taxon>Bacteria</taxon>
        <taxon>Pseudomonadati</taxon>
        <taxon>Pseudomonadota</taxon>
        <taxon>Alphaproteobacteria</taxon>
        <taxon>Acetobacterales</taxon>
        <taxon>Acetobacteraceae</taxon>
        <taxon>Acetobacter</taxon>
    </lineage>
</organism>
<evidence type="ECO:0000256" key="6">
    <source>
        <dbReference type="ARBA" id="ARBA00023136"/>
    </source>
</evidence>
<evidence type="ECO:0000256" key="1">
    <source>
        <dbReference type="ARBA" id="ARBA00004651"/>
    </source>
</evidence>
<comment type="caution">
    <text evidence="7">Lacks conserved residue(s) required for the propagation of feature annotation.</text>
</comment>
<feature type="transmembrane region" description="Helical" evidence="7">
    <location>
        <begin position="56"/>
        <end position="79"/>
    </location>
</feature>
<evidence type="ECO:0000256" key="7">
    <source>
        <dbReference type="RuleBase" id="RU362048"/>
    </source>
</evidence>